<dbReference type="EMBL" id="JAGPXD010000004">
    <property type="protein sequence ID" value="KAH7358432.1"/>
    <property type="molecule type" value="Genomic_DNA"/>
</dbReference>
<feature type="signal peptide" evidence="1">
    <location>
        <begin position="1"/>
        <end position="18"/>
    </location>
</feature>
<evidence type="ECO:0000313" key="3">
    <source>
        <dbReference type="Proteomes" id="UP000813385"/>
    </source>
</evidence>
<keyword evidence="1" id="KW-0732">Signal</keyword>
<name>A0A8K0X350_9PEZI</name>
<feature type="chain" id="PRO_5035467647" evidence="1">
    <location>
        <begin position="19"/>
        <end position="90"/>
    </location>
</feature>
<reference evidence="2" key="1">
    <citation type="journal article" date="2021" name="Nat. Commun.">
        <title>Genetic determinants of endophytism in the Arabidopsis root mycobiome.</title>
        <authorList>
            <person name="Mesny F."/>
            <person name="Miyauchi S."/>
            <person name="Thiergart T."/>
            <person name="Pickel B."/>
            <person name="Atanasova L."/>
            <person name="Karlsson M."/>
            <person name="Huettel B."/>
            <person name="Barry K.W."/>
            <person name="Haridas S."/>
            <person name="Chen C."/>
            <person name="Bauer D."/>
            <person name="Andreopoulos W."/>
            <person name="Pangilinan J."/>
            <person name="LaButti K."/>
            <person name="Riley R."/>
            <person name="Lipzen A."/>
            <person name="Clum A."/>
            <person name="Drula E."/>
            <person name="Henrissat B."/>
            <person name="Kohler A."/>
            <person name="Grigoriev I.V."/>
            <person name="Martin F.M."/>
            <person name="Hacquard S."/>
        </authorList>
    </citation>
    <scope>NUCLEOTIDE SEQUENCE</scope>
    <source>
        <strain evidence="2">MPI-CAGE-AT-0016</strain>
    </source>
</reference>
<comment type="caution">
    <text evidence="2">The sequence shown here is derived from an EMBL/GenBank/DDBJ whole genome shotgun (WGS) entry which is preliminary data.</text>
</comment>
<evidence type="ECO:0000256" key="1">
    <source>
        <dbReference type="SAM" id="SignalP"/>
    </source>
</evidence>
<organism evidence="2 3">
    <name type="scientific">Plectosphaerella cucumerina</name>
    <dbReference type="NCBI Taxonomy" id="40658"/>
    <lineage>
        <taxon>Eukaryota</taxon>
        <taxon>Fungi</taxon>
        <taxon>Dikarya</taxon>
        <taxon>Ascomycota</taxon>
        <taxon>Pezizomycotina</taxon>
        <taxon>Sordariomycetes</taxon>
        <taxon>Hypocreomycetidae</taxon>
        <taxon>Glomerellales</taxon>
        <taxon>Plectosphaerellaceae</taxon>
        <taxon>Plectosphaerella</taxon>
    </lineage>
</organism>
<protein>
    <submittedName>
        <fullName evidence="2">Uncharacterized protein</fullName>
    </submittedName>
</protein>
<proteinExistence type="predicted"/>
<sequence>MAAALVALQISLVGAVAAYSCAHVGISGRQLVADFGADGVGQHDAGAWRRNQAVAVRLWSPDKYTNEWELILLHPCHSALLPTSAGTMVD</sequence>
<dbReference type="AlphaFoldDB" id="A0A8K0X350"/>
<dbReference type="Proteomes" id="UP000813385">
    <property type="component" value="Unassembled WGS sequence"/>
</dbReference>
<evidence type="ECO:0000313" key="2">
    <source>
        <dbReference type="EMBL" id="KAH7358432.1"/>
    </source>
</evidence>
<accession>A0A8K0X350</accession>
<gene>
    <name evidence="2" type="ORF">B0T11DRAFT_103731</name>
</gene>
<keyword evidence="3" id="KW-1185">Reference proteome</keyword>